<dbReference type="OrthoDB" id="9788567at2"/>
<reference evidence="1 2" key="1">
    <citation type="submission" date="2012-05" db="EMBL/GenBank/DDBJ databases">
        <authorList>
            <person name="Weinstock G."/>
            <person name="Sodergren E."/>
            <person name="Lobos E.A."/>
            <person name="Fulton L."/>
            <person name="Fulton R."/>
            <person name="Courtney L."/>
            <person name="Fronick C."/>
            <person name="O'Laughlin M."/>
            <person name="Godfrey J."/>
            <person name="Wilson R.M."/>
            <person name="Miner T."/>
            <person name="Farmer C."/>
            <person name="Delehaunty K."/>
            <person name="Cordes M."/>
            <person name="Minx P."/>
            <person name="Tomlinson C."/>
            <person name="Chen J."/>
            <person name="Wollam A."/>
            <person name="Pepin K.H."/>
            <person name="Bhonagiri V."/>
            <person name="Zhang X."/>
            <person name="Suruliraj S."/>
            <person name="Warren W."/>
            <person name="Mitreva M."/>
            <person name="Mardis E.R."/>
            <person name="Wilson R.K."/>
        </authorList>
    </citation>
    <scope>NUCLEOTIDE SEQUENCE [LARGE SCALE GENOMIC DNA]</scope>
    <source>
        <strain evidence="1 2">DSM 1785</strain>
    </source>
</reference>
<dbReference type="RefSeq" id="WP_005213435.1">
    <property type="nucleotide sequence ID" value="NZ_KB291645.1"/>
</dbReference>
<accession>L1QG74</accession>
<organism evidence="1 2">
    <name type="scientific">Clostridium celatum DSM 1785</name>
    <dbReference type="NCBI Taxonomy" id="545697"/>
    <lineage>
        <taxon>Bacteria</taxon>
        <taxon>Bacillati</taxon>
        <taxon>Bacillota</taxon>
        <taxon>Clostridia</taxon>
        <taxon>Eubacteriales</taxon>
        <taxon>Clostridiaceae</taxon>
        <taxon>Clostridium</taxon>
    </lineage>
</organism>
<proteinExistence type="predicted"/>
<dbReference type="PATRIC" id="fig|545697.3.peg.1748"/>
<protein>
    <submittedName>
        <fullName evidence="1">Uncharacterized protein</fullName>
    </submittedName>
</protein>
<dbReference type="Proteomes" id="UP000010420">
    <property type="component" value="Unassembled WGS sequence"/>
</dbReference>
<dbReference type="AlphaFoldDB" id="L1QG74"/>
<gene>
    <name evidence="1" type="ORF">HMPREF0216_01777</name>
</gene>
<keyword evidence="2" id="KW-1185">Reference proteome</keyword>
<name>L1QG74_9CLOT</name>
<dbReference type="HOGENOM" id="CLU_1649167_0_0_9"/>
<sequence length="160" mass="19524">MVREEIGDLLSKRYIQDEFNYIWDCCKKYDFVKYIKNDDDAKWLKQLIIHYGFVNVQQCLRKIHKWKLTYPLNTLSQELYKMTVDKDELMAIPAYRDAVISQYNEKINKEMNDFYVKQIEEFDKKYSSFNNFDSRNRDEGNSEGYLTYEEIENRLLGWDK</sequence>
<dbReference type="STRING" id="545697.HMPREF0216_01777"/>
<evidence type="ECO:0000313" key="2">
    <source>
        <dbReference type="Proteomes" id="UP000010420"/>
    </source>
</evidence>
<comment type="caution">
    <text evidence="1">The sequence shown here is derived from an EMBL/GenBank/DDBJ whole genome shotgun (WGS) entry which is preliminary data.</text>
</comment>
<evidence type="ECO:0000313" key="1">
    <source>
        <dbReference type="EMBL" id="EKY26592.1"/>
    </source>
</evidence>
<dbReference type="EMBL" id="AMEZ01000053">
    <property type="protein sequence ID" value="EKY26592.1"/>
    <property type="molecule type" value="Genomic_DNA"/>
</dbReference>